<name>B9RX32_RICCO</name>
<keyword evidence="2" id="KW-1185">Reference proteome</keyword>
<dbReference type="STRING" id="3988.B9RX32"/>
<dbReference type="KEGG" id="rcu:8279170"/>
<organism evidence="1 2">
    <name type="scientific">Ricinus communis</name>
    <name type="common">Castor bean</name>
    <dbReference type="NCBI Taxonomy" id="3988"/>
    <lineage>
        <taxon>Eukaryota</taxon>
        <taxon>Viridiplantae</taxon>
        <taxon>Streptophyta</taxon>
        <taxon>Embryophyta</taxon>
        <taxon>Tracheophyta</taxon>
        <taxon>Spermatophyta</taxon>
        <taxon>Magnoliopsida</taxon>
        <taxon>eudicotyledons</taxon>
        <taxon>Gunneridae</taxon>
        <taxon>Pentapetalae</taxon>
        <taxon>rosids</taxon>
        <taxon>fabids</taxon>
        <taxon>Malpighiales</taxon>
        <taxon>Euphorbiaceae</taxon>
        <taxon>Acalyphoideae</taxon>
        <taxon>Acalypheae</taxon>
        <taxon>Ricinus</taxon>
    </lineage>
</organism>
<dbReference type="OrthoDB" id="1164142at2759"/>
<dbReference type="Gene3D" id="1.10.245.10">
    <property type="entry name" value="SWIB/MDM2 domain"/>
    <property type="match status" value="1"/>
</dbReference>
<dbReference type="OMA" id="CAPWSAI"/>
<evidence type="ECO:0000313" key="2">
    <source>
        <dbReference type="Proteomes" id="UP000008311"/>
    </source>
</evidence>
<proteinExistence type="predicted"/>
<dbReference type="eggNOG" id="ENOG502SGEM">
    <property type="taxonomic scope" value="Eukaryota"/>
</dbReference>
<dbReference type="InParanoid" id="B9RX32"/>
<protein>
    <submittedName>
        <fullName evidence="1">Uncharacterized protein</fullName>
    </submittedName>
</protein>
<dbReference type="EMBL" id="EQ973826">
    <property type="protein sequence ID" value="EEF44061.1"/>
    <property type="molecule type" value="Genomic_DNA"/>
</dbReference>
<gene>
    <name evidence="1" type="ORF">RCOM_0816830</name>
</gene>
<reference evidence="2" key="1">
    <citation type="journal article" date="2010" name="Nat. Biotechnol.">
        <title>Draft genome sequence of the oilseed species Ricinus communis.</title>
        <authorList>
            <person name="Chan A.P."/>
            <person name="Crabtree J."/>
            <person name="Zhao Q."/>
            <person name="Lorenzi H."/>
            <person name="Orvis J."/>
            <person name="Puiu D."/>
            <person name="Melake-Berhan A."/>
            <person name="Jones K.M."/>
            <person name="Redman J."/>
            <person name="Chen G."/>
            <person name="Cahoon E.B."/>
            <person name="Gedil M."/>
            <person name="Stanke M."/>
            <person name="Haas B.J."/>
            <person name="Wortman J.R."/>
            <person name="Fraser-Liggett C.M."/>
            <person name="Ravel J."/>
            <person name="Rabinowicz P.D."/>
        </authorList>
    </citation>
    <scope>NUCLEOTIDE SEQUENCE [LARGE SCALE GENOMIC DNA]</scope>
    <source>
        <strain evidence="2">cv. Hale</strain>
    </source>
</reference>
<sequence length="149" mass="16221">MKKIAGKALKAKGGIKVPNLKASVEEEIKPVSAAALAAAREAVIGQSHNHLHLRSSRLHHPPCAPWSAIVNTQLKSKEVPSTSSHICKFLGIVEPPGSDTSKLIANFIKLHNRQNPAKRKDRYFLDNLITLLSKEQKIGIGEIAKLLSN</sequence>
<dbReference type="InterPro" id="IPR036885">
    <property type="entry name" value="SWIB_MDM2_dom_sf"/>
</dbReference>
<evidence type="ECO:0000313" key="1">
    <source>
        <dbReference type="EMBL" id="EEF44061.1"/>
    </source>
</evidence>
<accession>B9RX32</accession>
<dbReference type="AlphaFoldDB" id="B9RX32"/>
<dbReference type="Proteomes" id="UP000008311">
    <property type="component" value="Unassembled WGS sequence"/>
</dbReference>